<dbReference type="Proteomes" id="UP000001075">
    <property type="component" value="Unassembled WGS sequence"/>
</dbReference>
<reference evidence="2" key="1">
    <citation type="journal article" date="2011" name="Nat. Biotechnol.">
        <title>The genomic sequence of the Chinese hamster ovary (CHO)-K1 cell line.</title>
        <authorList>
            <person name="Xu X."/>
            <person name="Nagarajan H."/>
            <person name="Lewis N.E."/>
            <person name="Pan S."/>
            <person name="Cai Z."/>
            <person name="Liu X."/>
            <person name="Chen W."/>
            <person name="Xie M."/>
            <person name="Wang W."/>
            <person name="Hammond S."/>
            <person name="Andersen M.R."/>
            <person name="Neff N."/>
            <person name="Passarelli B."/>
            <person name="Koh W."/>
            <person name="Fan H.C."/>
            <person name="Wang J."/>
            <person name="Gui Y."/>
            <person name="Lee K.H."/>
            <person name="Betenbaugh M.J."/>
            <person name="Quake S.R."/>
            <person name="Famili I."/>
            <person name="Palsson B.O."/>
            <person name="Wang J."/>
        </authorList>
    </citation>
    <scope>NUCLEOTIDE SEQUENCE [LARGE SCALE GENOMIC DNA]</scope>
    <source>
        <strain evidence="2">CHO K1 cell line</strain>
    </source>
</reference>
<evidence type="ECO:0000313" key="1">
    <source>
        <dbReference type="EMBL" id="EGV93521.1"/>
    </source>
</evidence>
<gene>
    <name evidence="1" type="ORF">I79_018738</name>
</gene>
<dbReference type="EMBL" id="JH001302">
    <property type="protein sequence ID" value="EGV93521.1"/>
    <property type="molecule type" value="Genomic_DNA"/>
</dbReference>
<dbReference type="InParanoid" id="G3I5I9"/>
<sequence length="85" mass="9580">MQQSTLLPFLTSNQDRTKVIDRFWSRIRTRTSCFQGSSPSFCLTNYSILISITTMSPSIMDDNLMEAASVVQFQLPSACSYTLIS</sequence>
<name>G3I5I9_CRIGR</name>
<organism evidence="1 2">
    <name type="scientific">Cricetulus griseus</name>
    <name type="common">Chinese hamster</name>
    <name type="synonym">Cricetulus barabensis griseus</name>
    <dbReference type="NCBI Taxonomy" id="10029"/>
    <lineage>
        <taxon>Eukaryota</taxon>
        <taxon>Metazoa</taxon>
        <taxon>Chordata</taxon>
        <taxon>Craniata</taxon>
        <taxon>Vertebrata</taxon>
        <taxon>Euteleostomi</taxon>
        <taxon>Mammalia</taxon>
        <taxon>Eutheria</taxon>
        <taxon>Euarchontoglires</taxon>
        <taxon>Glires</taxon>
        <taxon>Rodentia</taxon>
        <taxon>Myomorpha</taxon>
        <taxon>Muroidea</taxon>
        <taxon>Cricetidae</taxon>
        <taxon>Cricetinae</taxon>
        <taxon>Cricetulus</taxon>
    </lineage>
</organism>
<dbReference type="AlphaFoldDB" id="G3I5I9"/>
<protein>
    <submittedName>
        <fullName evidence="1">Uncharacterized protein</fullName>
    </submittedName>
</protein>
<proteinExistence type="predicted"/>
<evidence type="ECO:0000313" key="2">
    <source>
        <dbReference type="Proteomes" id="UP000001075"/>
    </source>
</evidence>
<accession>G3I5I9</accession>